<evidence type="ECO:0000256" key="9">
    <source>
        <dbReference type="ARBA" id="ARBA00022561"/>
    </source>
</evidence>
<dbReference type="InterPro" id="IPR000199">
    <property type="entry name" value="Peptidase_C3A/C3B_picornavir"/>
</dbReference>
<evidence type="ECO:0000256" key="2">
    <source>
        <dbReference type="ARBA" id="ARBA00004328"/>
    </source>
</evidence>
<evidence type="ECO:0000256" key="22">
    <source>
        <dbReference type="ARBA" id="ARBA00022870"/>
    </source>
</evidence>
<dbReference type="InterPro" id="IPR004004">
    <property type="entry name" value="Helic/Pol/Pept_Calicivir-typ"/>
</dbReference>
<dbReference type="GO" id="GO:0004197">
    <property type="term" value="F:cysteine-type endopeptidase activity"/>
    <property type="evidence" value="ECO:0007669"/>
    <property type="project" value="InterPro"/>
</dbReference>
<evidence type="ECO:0000259" key="31">
    <source>
        <dbReference type="PROSITE" id="PS51218"/>
    </source>
</evidence>
<dbReference type="GO" id="GO:0039694">
    <property type="term" value="P:viral RNA genome replication"/>
    <property type="evidence" value="ECO:0007669"/>
    <property type="project" value="InterPro"/>
</dbReference>
<dbReference type="GO" id="GO:0046718">
    <property type="term" value="P:symbiont entry into host cell"/>
    <property type="evidence" value="ECO:0007669"/>
    <property type="project" value="UniProtKB-KW"/>
</dbReference>
<evidence type="ECO:0000256" key="14">
    <source>
        <dbReference type="ARBA" id="ARBA00022706"/>
    </source>
</evidence>
<dbReference type="InterPro" id="IPR029053">
    <property type="entry name" value="Viral_coat"/>
</dbReference>
<evidence type="ECO:0000256" key="21">
    <source>
        <dbReference type="ARBA" id="ARBA00022844"/>
    </source>
</evidence>
<name>A0A1B1H1K2_9PICO</name>
<dbReference type="Pfam" id="PF00073">
    <property type="entry name" value="Rhv"/>
    <property type="match status" value="1"/>
</dbReference>
<dbReference type="InterPro" id="IPR014759">
    <property type="entry name" value="Helicase_SF3_ssRNA_vir"/>
</dbReference>
<keyword evidence="28" id="KW-1160">Virus entry into host cell</keyword>
<keyword evidence="14" id="KW-1143">T=pseudo3 icosahedral capsid protein</keyword>
<dbReference type="SUPFAM" id="SSF50494">
    <property type="entry name" value="Trypsin-like serine proteases"/>
    <property type="match status" value="1"/>
</dbReference>
<keyword evidence="34" id="KW-1185">Reference proteome</keyword>
<keyword evidence="7" id="KW-0191">Covalent protein-RNA linkage</keyword>
<feature type="domain" description="RdRp catalytic" evidence="30">
    <location>
        <begin position="2024"/>
        <end position="2137"/>
    </location>
</feature>
<keyword evidence="11" id="KW-0645">Protease</keyword>
<evidence type="ECO:0000256" key="29">
    <source>
        <dbReference type="ARBA" id="ARBA00023303"/>
    </source>
</evidence>
<keyword evidence="9" id="KW-0167">Capsid protein</keyword>
<protein>
    <recommendedName>
        <fullName evidence="3">Genome polyprotein</fullName>
    </recommendedName>
</protein>
<evidence type="ECO:0000259" key="30">
    <source>
        <dbReference type="PROSITE" id="PS50507"/>
    </source>
</evidence>
<dbReference type="InterPro" id="IPR043502">
    <property type="entry name" value="DNA/RNA_pol_sf"/>
</dbReference>
<dbReference type="Gene3D" id="3.30.70.270">
    <property type="match status" value="2"/>
</dbReference>
<keyword evidence="18" id="KW-0347">Helicase</keyword>
<evidence type="ECO:0000256" key="15">
    <source>
        <dbReference type="ARBA" id="ARBA00022741"/>
    </source>
</evidence>
<keyword evidence="4" id="KW-0813">Transport</keyword>
<keyword evidence="25" id="KW-0406">Ion transport</keyword>
<feature type="domain" description="SF3 helicase" evidence="31">
    <location>
        <begin position="1175"/>
        <end position="1337"/>
    </location>
</feature>
<keyword evidence="5" id="KW-0696">RNA-directed RNA polymerase</keyword>
<evidence type="ECO:0000256" key="17">
    <source>
        <dbReference type="ARBA" id="ARBA00022804"/>
    </source>
</evidence>
<evidence type="ECO:0000256" key="6">
    <source>
        <dbReference type="ARBA" id="ARBA00022488"/>
    </source>
</evidence>
<dbReference type="GO" id="GO:0003968">
    <property type="term" value="F:RNA-directed RNA polymerase activity"/>
    <property type="evidence" value="ECO:0007669"/>
    <property type="project" value="UniProtKB-KW"/>
</dbReference>
<evidence type="ECO:0000256" key="26">
    <source>
        <dbReference type="ARBA" id="ARBA00023136"/>
    </source>
</evidence>
<dbReference type="InterPro" id="IPR043504">
    <property type="entry name" value="Peptidase_S1_PA_chymotrypsin"/>
</dbReference>
<dbReference type="GO" id="GO:0006508">
    <property type="term" value="P:proteolysis"/>
    <property type="evidence" value="ECO:0007669"/>
    <property type="project" value="UniProtKB-KW"/>
</dbReference>
<dbReference type="InterPro" id="IPR027417">
    <property type="entry name" value="P-loop_NTPase"/>
</dbReference>
<evidence type="ECO:0000256" key="24">
    <source>
        <dbReference type="ARBA" id="ARBA00023039"/>
    </source>
</evidence>
<evidence type="ECO:0000256" key="25">
    <source>
        <dbReference type="ARBA" id="ARBA00023065"/>
    </source>
</evidence>
<dbReference type="GO" id="GO:0003723">
    <property type="term" value="F:RNA binding"/>
    <property type="evidence" value="ECO:0007669"/>
    <property type="project" value="InterPro"/>
</dbReference>
<dbReference type="Gene3D" id="2.60.120.20">
    <property type="match status" value="3"/>
</dbReference>
<evidence type="ECO:0000256" key="18">
    <source>
        <dbReference type="ARBA" id="ARBA00022806"/>
    </source>
</evidence>
<keyword evidence="15" id="KW-0547">Nucleotide-binding</keyword>
<keyword evidence="19" id="KW-0788">Thiol protease</keyword>
<keyword evidence="23" id="KW-0693">Viral RNA replication</keyword>
<evidence type="ECO:0000259" key="32">
    <source>
        <dbReference type="PROSITE" id="PS51874"/>
    </source>
</evidence>
<sequence>MNTTMADFSSYFSLLFDVVLMYLKMAEGVEKTKGGEYDQRPAESDSTVNVAGGIGSHDSGMLLQVMQDASVPMVVGSSRWTMAQETGTVISSWIDRRGRSVVAPILLPWTLYNHKWEREPYFLSCFSHHALYRCGFSVEVSTHGTQFHGGSLLVIGVPRPRVRCDEGTWTLLDVGNFGQLLVFPHGRIVPRNNASVTLNLPFVGPGEHIQTNAATVMWAVLVVVETPLQVAQEMTKTTLDVLVTVTPRDVSFVGPTLRHYTDITSDLRFAMWDFVAFDPVSEISEPVAVAMYQIGIDPGPGNVMLWKQPEVIPFPGTHRGLSYLPPPVEDFRSVLSRPTILDIVEVTGEATPGSLLMLGGVSPTMTLITGGSRSVWVDRQHNSSYLSNFSGYCGQWRGSILITMEHTGPAITSGRLVLGFVPGVSVRQAVGVDLWTLMGSRAVEWDLSAAPAVTLEIPFAAPSTWMRVCDLARSVRLGEITGVFYCGVLETVLIPTTSTSSIRIVVMISGGSDFQLRGFGPHCMSNEPMYQSPVEELASLSVQAVMSTQRLAMAGVLGNQHNGVASIPMSLCTFNVGHVQSNPFYVFANLMTMWRGTLELTLKLAFTGTFHVTYLPPGRWVNPNRTPVNLLTIGDSVLVPSSTRSGVVQFSIPYPGLSPVQCTTSSMLRTRYAVARSYFPDDGDLGTLLISGAPQNCKFLLYLGLVDAVGFLPRPFPRLQYRTIRTGDIYPQIGDTVRIDREAPGAPQPSRREVRRERDREVAQYQGGPVNRYWVVMYGSSQGFYDSRSRAYITTVDGLALKYYISKGRKVLYLSPCEDKWWMEAESYLGEDVGVDEETFVTVITDIEFDSRYVWGVLKSGAHNGLTLDKIRNRECADLQVSVQVNSPGIEQVGTSIKEAVSILQEYAPTVSQSVVEAAKSVKGTASSIEQLSAEVLSVVESVKKSIDPVVGCRLVDVAGFCCKLLGAFLILVGNPSGVTIAGLTAMFFGDIIRLGGVWKTMFGAVKKFKTKMICLLCGLFGVCPPTEVLEDTIRIGTDIGECVGAEAPEEAEDDLDPEVQEAVEYQAATKHFNETMTAMRNLDWALSRVYSILTSLLNILKKHDESDIDSFVKRRGKYMNNLFEESVLMLSANDVQLEVAEAHLHEARCLLDWGVANQSHMIVNLMTKTVDNYVKGLRRLRMVRSTPRAEPVVLFVHGDPGVGKSIVSNVVASALCKHYGWDRSSSVFFQPPASDHFDGYNGQPVHIIDDFCQDSSSRDVQLFCQMVSSCRFTPPMAALEDKGVEYTSKVIIATSNLPRPVSTTVRTPGALERRCTLNVQAVMEGRNQMLNPTEAFRIVGPAQRPYVKYDTPFFNGESIKFNVGRGGDVLGIGSREVLSLYEMIDVLIDEIDKRSQCSCDIEQVLYQQPLPIGPKTQIAVLGDTKLVCCNYMKLSTFEYNSEKELLDDLKPYLPQSVFGGGWHACECNLAGCSKIVKESGECVDCTTPSLRSFLLKHYGYEPGDFKSAIARTGERIVQFVDDNKKWLKWGLIALGTVTTVLGLVITCRSKFGEGVQVQAPYDPNYSRRSGKRKVRIVKPHEVDYQSELPQIWTAVERNSVPVFFDNMALTGFGLHDNYMVVNHHALSLSDTMTVCGKKFKLDDLQCRRLVRGGKPTDLVVVQLPLSSNIRFKNMSRYLRSVNDGYNATHGMLLNKSHDVVQLIEVNNIALGRRVVSEGDAFEGVISYSASTKRGTCGAPLIASCKGLDRVLGIHFAGGSNKGYAVPLYKEDCEVVFQALYVPTDEVAKSVHVPRKTALFPSPAYGCFQVKKGPAVLSRNDHRLGEGVDFEDVIMSKHTKSMSDREVKLNEEGWDTLKAGVDYVVNKIMRTIGAGRKSFKMLTVEQALNGYGVMEGMDMSQSPGYPHNTCGVKRRDLFFQKDDKWYPKPEVEKQIMRELEDFGQSKFTTFLKDELRSQEKIVAGKTRVIDADRVERVVAMRMVFGQFFEAMLRNHGTGVFCAVGCDPDVFWTRLYYEVGPTAYAYLYDFDYRNFDSHQPKAVFKMLASALQPWFEADVIKPLMSLAVSRHVYETEVYELHGGMPSGCVGTSIFNSIHNAAFIASALIAVGVDVEQCSWICYGDDLLLASDVECLAQKIADFMNTTTCLEITPADKGEKFRDDSSIFDVTFLKRKFQPDTLYPHLIHPRMDEDVLEQSVMWQTDGDFEQKFFSLCFLAFHSGRKWYEQFIERVVNVCEEKGVDLYPPSFDFLMTIWYMKFR</sequence>
<evidence type="ECO:0000256" key="10">
    <source>
        <dbReference type="ARBA" id="ARBA00022581"/>
    </source>
</evidence>
<evidence type="ECO:0000313" key="33">
    <source>
        <dbReference type="EMBL" id="ANQ80547.1"/>
    </source>
</evidence>
<dbReference type="KEGG" id="vg:65099188"/>
<dbReference type="GO" id="GO:0006351">
    <property type="term" value="P:DNA-templated transcription"/>
    <property type="evidence" value="ECO:0007669"/>
    <property type="project" value="InterPro"/>
</dbReference>
<evidence type="ECO:0000256" key="19">
    <source>
        <dbReference type="ARBA" id="ARBA00022807"/>
    </source>
</evidence>
<keyword evidence="20" id="KW-0067">ATP-binding</keyword>
<dbReference type="InterPro" id="IPR001205">
    <property type="entry name" value="RNA-dir_pol_C"/>
</dbReference>
<proteinExistence type="predicted"/>
<dbReference type="PROSITE" id="PS50507">
    <property type="entry name" value="RDRP_SSRNA_POS"/>
    <property type="match status" value="1"/>
</dbReference>
<dbReference type="GeneID" id="65099188"/>
<dbReference type="InterPro" id="IPR007094">
    <property type="entry name" value="RNA-dir_pol_PSvirus"/>
</dbReference>
<dbReference type="RefSeq" id="YP_010084237.1">
    <property type="nucleotide sequence ID" value="NC_055108.1"/>
</dbReference>
<keyword evidence="8" id="KW-0597">Phosphoprotein</keyword>
<dbReference type="PROSITE" id="PS51218">
    <property type="entry name" value="SF3_HELICASE_2"/>
    <property type="match status" value="1"/>
</dbReference>
<dbReference type="InterPro" id="IPR000605">
    <property type="entry name" value="Helicase_SF3_ssDNA/RNA_vir"/>
</dbReference>
<keyword evidence="10" id="KW-0945">Host-virus interaction</keyword>
<dbReference type="Pfam" id="PF00548">
    <property type="entry name" value="Peptidase_C3"/>
    <property type="match status" value="1"/>
</dbReference>
<keyword evidence="26" id="KW-0472">Membrane</keyword>
<dbReference type="SUPFAM" id="SSF56672">
    <property type="entry name" value="DNA/RNA polymerases"/>
    <property type="match status" value="1"/>
</dbReference>
<dbReference type="GO" id="GO:0039618">
    <property type="term" value="C:T=pseudo3 icosahedral viral capsid"/>
    <property type="evidence" value="ECO:0007669"/>
    <property type="project" value="UniProtKB-KW"/>
</dbReference>
<evidence type="ECO:0000313" key="34">
    <source>
        <dbReference type="Proteomes" id="UP000166781"/>
    </source>
</evidence>
<accession>A0A1B1H1K2</accession>
<keyword evidence="16" id="KW-0378">Hydrolase</keyword>
<evidence type="ECO:0000256" key="1">
    <source>
        <dbReference type="ARBA" id="ARBA00004295"/>
    </source>
</evidence>
<dbReference type="Pfam" id="PF00680">
    <property type="entry name" value="RdRP_1"/>
    <property type="match status" value="1"/>
</dbReference>
<dbReference type="InterPro" id="IPR044067">
    <property type="entry name" value="PCV_3C_PRO"/>
</dbReference>
<evidence type="ECO:0000256" key="4">
    <source>
        <dbReference type="ARBA" id="ARBA00022448"/>
    </source>
</evidence>
<dbReference type="Gene3D" id="2.40.10.10">
    <property type="entry name" value="Trypsin-like serine proteases"/>
    <property type="match status" value="2"/>
</dbReference>
<evidence type="ECO:0000256" key="3">
    <source>
        <dbReference type="ARBA" id="ARBA00020107"/>
    </source>
</evidence>
<organism evidence="33 34">
    <name type="scientific">poecivirus A1</name>
    <dbReference type="NCBI Taxonomy" id="2848036"/>
    <lineage>
        <taxon>Viruses</taxon>
        <taxon>Riboviria</taxon>
        <taxon>Orthornavirae</taxon>
        <taxon>Pisuviricota</taxon>
        <taxon>Pisoniviricetes</taxon>
        <taxon>Picornavirales</taxon>
        <taxon>Picornaviridae</taxon>
        <taxon>Kodimesavirinae</taxon>
        <taxon>Poecivirus</taxon>
        <taxon>Poecivirus ablacachi</taxon>
        <taxon>Poecivirus A</taxon>
    </lineage>
</organism>
<evidence type="ECO:0000256" key="27">
    <source>
        <dbReference type="ARBA" id="ARBA00023200"/>
    </source>
</evidence>
<evidence type="ECO:0000256" key="13">
    <source>
        <dbReference type="ARBA" id="ARBA00022695"/>
    </source>
</evidence>
<dbReference type="InterPro" id="IPR043128">
    <property type="entry name" value="Rev_trsase/Diguanyl_cyclase"/>
</dbReference>
<dbReference type="GO" id="GO:0015267">
    <property type="term" value="F:channel activity"/>
    <property type="evidence" value="ECO:0007669"/>
    <property type="project" value="UniProtKB-KW"/>
</dbReference>
<evidence type="ECO:0000256" key="16">
    <source>
        <dbReference type="ARBA" id="ARBA00022801"/>
    </source>
</evidence>
<dbReference type="PROSITE" id="PS51874">
    <property type="entry name" value="PCV_3C_PRO"/>
    <property type="match status" value="1"/>
</dbReference>
<evidence type="ECO:0000256" key="8">
    <source>
        <dbReference type="ARBA" id="ARBA00022553"/>
    </source>
</evidence>
<keyword evidence="12" id="KW-0808">Transferase</keyword>
<dbReference type="GO" id="GO:0005524">
    <property type="term" value="F:ATP binding"/>
    <property type="evidence" value="ECO:0007669"/>
    <property type="project" value="UniProtKB-KW"/>
</dbReference>
<feature type="domain" description="Peptidase C3" evidence="32">
    <location>
        <begin position="1586"/>
        <end position="1773"/>
    </location>
</feature>
<dbReference type="EMBL" id="KU977108">
    <property type="protein sequence ID" value="ANQ80547.1"/>
    <property type="molecule type" value="Genomic_RNA"/>
</dbReference>
<comment type="subcellular location">
    <subcellularLocation>
        <location evidence="1">Host cytoplasmic vesicle membrane</location>
        <topology evidence="1">Peripheral membrane protein</topology>
        <orientation evidence="1">Cytoplasmic side</orientation>
    </subcellularLocation>
    <subcellularLocation>
        <location evidence="2">Virion</location>
    </subcellularLocation>
</comment>
<dbReference type="GO" id="GO:0019062">
    <property type="term" value="P:virion attachment to host cell"/>
    <property type="evidence" value="ECO:0007669"/>
    <property type="project" value="UniProtKB-KW"/>
</dbReference>
<evidence type="ECO:0000256" key="23">
    <source>
        <dbReference type="ARBA" id="ARBA00022953"/>
    </source>
</evidence>
<dbReference type="PRINTS" id="PR00918">
    <property type="entry name" value="CALICVIRUSNS"/>
</dbReference>
<keyword evidence="24" id="KW-1182">Viral ion channel</keyword>
<dbReference type="GO" id="GO:0003724">
    <property type="term" value="F:RNA helicase activity"/>
    <property type="evidence" value="ECO:0007669"/>
    <property type="project" value="InterPro"/>
</dbReference>
<dbReference type="GO" id="GO:0005198">
    <property type="term" value="F:structural molecule activity"/>
    <property type="evidence" value="ECO:0007669"/>
    <property type="project" value="InterPro"/>
</dbReference>
<dbReference type="InterPro" id="IPR009003">
    <property type="entry name" value="Peptidase_S1_PA"/>
</dbReference>
<dbReference type="GO" id="GO:0034220">
    <property type="term" value="P:monoatomic ion transmembrane transport"/>
    <property type="evidence" value="ECO:0007669"/>
    <property type="project" value="UniProtKB-KW"/>
</dbReference>
<dbReference type="Gene3D" id="1.20.960.20">
    <property type="match status" value="1"/>
</dbReference>
<dbReference type="Proteomes" id="UP000166781">
    <property type="component" value="Segment"/>
</dbReference>
<dbReference type="Pfam" id="PF00910">
    <property type="entry name" value="RNA_helicase"/>
    <property type="match status" value="1"/>
</dbReference>
<dbReference type="GO" id="GO:0044162">
    <property type="term" value="C:host cell cytoplasmic vesicle membrane"/>
    <property type="evidence" value="ECO:0007669"/>
    <property type="project" value="UniProtKB-SubCell"/>
</dbReference>
<dbReference type="SUPFAM" id="SSF88633">
    <property type="entry name" value="Positive stranded ssRNA viruses"/>
    <property type="match status" value="3"/>
</dbReference>
<dbReference type="CDD" id="cd00205">
    <property type="entry name" value="rhv_like"/>
    <property type="match status" value="2"/>
</dbReference>
<evidence type="ECO:0000256" key="28">
    <source>
        <dbReference type="ARBA" id="ARBA00023296"/>
    </source>
</evidence>
<keyword evidence="17" id="KW-1161">Viral attachment to host cell</keyword>
<dbReference type="InterPro" id="IPR033703">
    <property type="entry name" value="Rhv-like"/>
</dbReference>
<evidence type="ECO:0000256" key="7">
    <source>
        <dbReference type="ARBA" id="ARBA00022520"/>
    </source>
</evidence>
<evidence type="ECO:0000256" key="5">
    <source>
        <dbReference type="ARBA" id="ARBA00022484"/>
    </source>
</evidence>
<keyword evidence="22" id="KW-1043">Host membrane</keyword>
<evidence type="ECO:0000256" key="11">
    <source>
        <dbReference type="ARBA" id="ARBA00022670"/>
    </source>
</evidence>
<dbReference type="InterPro" id="IPR001676">
    <property type="entry name" value="Picornavirus_capsid"/>
</dbReference>
<keyword evidence="13" id="KW-0548">Nucleotidyltransferase</keyword>
<keyword evidence="21" id="KW-0946">Virion</keyword>
<keyword evidence="27" id="KW-1035">Host cytoplasm</keyword>
<dbReference type="SUPFAM" id="SSF52540">
    <property type="entry name" value="P-loop containing nucleoside triphosphate hydrolases"/>
    <property type="match status" value="1"/>
</dbReference>
<keyword evidence="6" id="KW-1036">Host cytoplasmic vesicle</keyword>
<keyword evidence="29" id="KW-0407">Ion channel</keyword>
<evidence type="ECO:0000256" key="12">
    <source>
        <dbReference type="ARBA" id="ARBA00022679"/>
    </source>
</evidence>
<evidence type="ECO:0000256" key="20">
    <source>
        <dbReference type="ARBA" id="ARBA00022840"/>
    </source>
</evidence>
<reference evidence="33 34" key="1">
    <citation type="journal article" date="2016" name="MBio">
        <title>Novel Picornavirus Associated with Avian Keratin Disorder in Alaskan Birds.</title>
        <authorList>
            <person name="Zylberberg M."/>
            <person name="Van Hemert C."/>
            <person name="Dumbacher J.P."/>
            <person name="Handel C.M."/>
            <person name="Tihan T."/>
            <person name="DeRisi J.L."/>
        </authorList>
    </citation>
    <scope>NUCLEOTIDE SEQUENCE [LARGE SCALE GENOMIC DNA]</scope>
    <source>
        <strain evidence="33">BCCH-449</strain>
    </source>
</reference>